<dbReference type="Gene3D" id="1.25.40.10">
    <property type="entry name" value="Tetratricopeptide repeat domain"/>
    <property type="match status" value="1"/>
</dbReference>
<protein>
    <submittedName>
        <fullName evidence="2">Cytochrome c-type biogenesis protein CcmI</fullName>
    </submittedName>
</protein>
<reference evidence="2 3" key="1">
    <citation type="submission" date="2015-09" db="EMBL/GenBank/DDBJ databases">
        <authorList>
            <consortium name="Swine Surveillance"/>
        </authorList>
    </citation>
    <scope>NUCLEOTIDE SEQUENCE [LARGE SCALE GENOMIC DNA]</scope>
    <source>
        <strain evidence="2 3">CECT 8383</strain>
    </source>
</reference>
<dbReference type="NCBIfam" id="TIGR03142">
    <property type="entry name" value="cytochro_ccmI"/>
    <property type="match status" value="1"/>
</dbReference>
<evidence type="ECO:0000256" key="1">
    <source>
        <dbReference type="ARBA" id="ARBA00022748"/>
    </source>
</evidence>
<dbReference type="EMBL" id="CYSF01000009">
    <property type="protein sequence ID" value="CUH84887.1"/>
    <property type="molecule type" value="Genomic_DNA"/>
</dbReference>
<dbReference type="SUPFAM" id="SSF48452">
    <property type="entry name" value="TPR-like"/>
    <property type="match status" value="1"/>
</dbReference>
<dbReference type="InterPro" id="IPR017560">
    <property type="entry name" value="Cyt_c_biogenesis_CcmI"/>
</dbReference>
<sequence length="408" mass="43776">MTFWIITAALALGVSLLMAIALLRGRTGAEPPAAYDLKVYRAQLAEVDKDMARGVINAEDGERTKAEISRRILSADAQLRTGGETGGQPAMAGKVVAVATTVFVVGGAFVLYNDLGAPHVPDLALKDRLAMADDIRRNRPSQEEVEARTTPTAPETEISEEYKLLMTQLRAAVVERPNDLQGLRLLTRNEAALGNFVAARKAQEQVVAVLGNDAQVEDLIDLADLMVLAAGGFVSPEAERVLGRILKADGQNPIARYYMGLMFAQVGRPDGAFRIWSTLLKEGPADAPWIAPIRGQIETAAQQAGIRYELPPLNAAPGPDADQIRAAQDMSVEERNEMIRGMVAGLADRLATDGGTPEEWARLISAYGVLDEVGQAQAIYTEALQVFAASPEALRLIEAAAENAGLRQ</sequence>
<dbReference type="InterPro" id="IPR011990">
    <property type="entry name" value="TPR-like_helical_dom_sf"/>
</dbReference>
<dbReference type="RefSeq" id="WP_058318978.1">
    <property type="nucleotide sequence ID" value="NZ_CYSF01000009.1"/>
</dbReference>
<dbReference type="GO" id="GO:0017004">
    <property type="term" value="P:cytochrome complex assembly"/>
    <property type="evidence" value="ECO:0007669"/>
    <property type="project" value="UniProtKB-KW"/>
</dbReference>
<organism evidence="2 3">
    <name type="scientific">Thalassovita mediterranea</name>
    <dbReference type="NCBI Taxonomy" id="340021"/>
    <lineage>
        <taxon>Bacteria</taxon>
        <taxon>Pseudomonadati</taxon>
        <taxon>Pseudomonadota</taxon>
        <taxon>Alphaproteobacteria</taxon>
        <taxon>Rhodobacterales</taxon>
        <taxon>Roseobacteraceae</taxon>
        <taxon>Thalassovita</taxon>
    </lineage>
</organism>
<proteinExistence type="predicted"/>
<keyword evidence="3" id="KW-1185">Reference proteome</keyword>
<evidence type="ECO:0000313" key="2">
    <source>
        <dbReference type="EMBL" id="CUH84887.1"/>
    </source>
</evidence>
<evidence type="ECO:0000313" key="3">
    <source>
        <dbReference type="Proteomes" id="UP000051681"/>
    </source>
</evidence>
<dbReference type="Proteomes" id="UP000051681">
    <property type="component" value="Unassembled WGS sequence"/>
</dbReference>
<dbReference type="OrthoDB" id="9815847at2"/>
<dbReference type="STRING" id="340021.TM5383_02106"/>
<keyword evidence="1" id="KW-0201">Cytochrome c-type biogenesis</keyword>
<dbReference type="AlphaFoldDB" id="A0A0P1GQW3"/>
<gene>
    <name evidence="2" type="ORF">TM5383_02106</name>
</gene>
<accession>A0A0P1GQW3</accession>
<name>A0A0P1GQW3_9RHOB</name>